<gene>
    <name evidence="1" type="ORF">H4F90_05755</name>
</gene>
<protein>
    <submittedName>
        <fullName evidence="1">Uncharacterized protein</fullName>
    </submittedName>
</protein>
<dbReference type="RefSeq" id="WP_182662308.1">
    <property type="nucleotide sequence ID" value="NZ_JACIVI010000001.1"/>
</dbReference>
<accession>A0A839HKB9</accession>
<evidence type="ECO:0000313" key="1">
    <source>
        <dbReference type="EMBL" id="MBB1161482.1"/>
    </source>
</evidence>
<name>A0A839HKB9_9BURK</name>
<reference evidence="1 2" key="1">
    <citation type="submission" date="2020-08" db="EMBL/GenBank/DDBJ databases">
        <title>Aquariorum lacteus gen. nov., sp. nov., a new member of the family Comamonadaceae, isolated from freshwater aquarium.</title>
        <authorList>
            <person name="Chun S.-J."/>
        </authorList>
    </citation>
    <scope>NUCLEOTIDE SEQUENCE [LARGE SCALE GENOMIC DNA]</scope>
    <source>
        <strain evidence="1 2">SJAQ100</strain>
    </source>
</reference>
<comment type="caution">
    <text evidence="1">The sequence shown here is derived from an EMBL/GenBank/DDBJ whole genome shotgun (WGS) entry which is preliminary data.</text>
</comment>
<evidence type="ECO:0000313" key="2">
    <source>
        <dbReference type="Proteomes" id="UP000586093"/>
    </source>
</evidence>
<dbReference type="AlphaFoldDB" id="A0A839HKB9"/>
<dbReference type="EMBL" id="JACIVI010000001">
    <property type="protein sequence ID" value="MBB1161482.1"/>
    <property type="molecule type" value="Genomic_DNA"/>
</dbReference>
<sequence length="61" mass="6718">MENEVARAEAQREADRLLELLIKHQPGLIKSAGLAEEDAAGIAKFIEHLRRALRQQAAGRG</sequence>
<proteinExistence type="predicted"/>
<keyword evidence="2" id="KW-1185">Reference proteome</keyword>
<organism evidence="1 2">
    <name type="scientific">Aquariibacter albus</name>
    <dbReference type="NCBI Taxonomy" id="2759899"/>
    <lineage>
        <taxon>Bacteria</taxon>
        <taxon>Pseudomonadati</taxon>
        <taxon>Pseudomonadota</taxon>
        <taxon>Betaproteobacteria</taxon>
        <taxon>Burkholderiales</taxon>
        <taxon>Sphaerotilaceae</taxon>
        <taxon>Aquariibacter</taxon>
    </lineage>
</organism>
<dbReference type="Proteomes" id="UP000586093">
    <property type="component" value="Unassembled WGS sequence"/>
</dbReference>